<feature type="chain" id="PRO_5045079659" evidence="2">
    <location>
        <begin position="36"/>
        <end position="136"/>
    </location>
</feature>
<evidence type="ECO:0000256" key="2">
    <source>
        <dbReference type="SAM" id="SignalP"/>
    </source>
</evidence>
<comment type="caution">
    <text evidence="3">The sequence shown here is derived from an EMBL/GenBank/DDBJ whole genome shotgun (WGS) entry which is preliminary data.</text>
</comment>
<feature type="signal peptide" evidence="2">
    <location>
        <begin position="1"/>
        <end position="35"/>
    </location>
</feature>
<evidence type="ECO:0000313" key="4">
    <source>
        <dbReference type="Proteomes" id="UP000660454"/>
    </source>
</evidence>
<gene>
    <name evidence="3" type="ORF">Msi02_31180</name>
</gene>
<evidence type="ECO:0000313" key="3">
    <source>
        <dbReference type="EMBL" id="GIH62301.1"/>
    </source>
</evidence>
<dbReference type="EMBL" id="BOOF01000015">
    <property type="protein sequence ID" value="GIH62301.1"/>
    <property type="molecule type" value="Genomic_DNA"/>
</dbReference>
<dbReference type="RefSeq" id="WP_204048994.1">
    <property type="nucleotide sequence ID" value="NZ_BOOF01000015.1"/>
</dbReference>
<name>A0ABQ4GLK0_9ACTN</name>
<protein>
    <submittedName>
        <fullName evidence="3">Uncharacterized protein</fullName>
    </submittedName>
</protein>
<keyword evidence="4" id="KW-1185">Reference proteome</keyword>
<sequence length="136" mass="14184">MSRYWTRPPGDTVVRTARRLALAALVIPATGICAAQPVAARVTPPVREGLAAFRVHGPGGGGGQVIEGGRASGSQSRSGEGRHNQSLTGTISPTFVMGQTQLPVTNTRSLDLQAAFCGSQPTTCAMGQNMPIRWKS</sequence>
<accession>A0ABQ4GLK0</accession>
<organism evidence="3 4">
    <name type="scientific">Microbispora siamensis</name>
    <dbReference type="NCBI Taxonomy" id="564413"/>
    <lineage>
        <taxon>Bacteria</taxon>
        <taxon>Bacillati</taxon>
        <taxon>Actinomycetota</taxon>
        <taxon>Actinomycetes</taxon>
        <taxon>Streptosporangiales</taxon>
        <taxon>Streptosporangiaceae</taxon>
        <taxon>Microbispora</taxon>
    </lineage>
</organism>
<dbReference type="Proteomes" id="UP000660454">
    <property type="component" value="Unassembled WGS sequence"/>
</dbReference>
<reference evidence="3 4" key="1">
    <citation type="submission" date="2021-01" db="EMBL/GenBank/DDBJ databases">
        <title>Whole genome shotgun sequence of Microbispora siamensis NBRC 104113.</title>
        <authorList>
            <person name="Komaki H."/>
            <person name="Tamura T."/>
        </authorList>
    </citation>
    <scope>NUCLEOTIDE SEQUENCE [LARGE SCALE GENOMIC DNA]</scope>
    <source>
        <strain evidence="3 4">NBRC 104113</strain>
    </source>
</reference>
<evidence type="ECO:0000256" key="1">
    <source>
        <dbReference type="SAM" id="MobiDB-lite"/>
    </source>
</evidence>
<feature type="region of interest" description="Disordered" evidence="1">
    <location>
        <begin position="59"/>
        <end position="90"/>
    </location>
</feature>
<feature type="compositionally biased region" description="Low complexity" evidence="1">
    <location>
        <begin position="67"/>
        <end position="78"/>
    </location>
</feature>
<keyword evidence="2" id="KW-0732">Signal</keyword>
<proteinExistence type="predicted"/>